<dbReference type="Pfam" id="PF23936">
    <property type="entry name" value="HB_ELP1"/>
    <property type="match status" value="1"/>
</dbReference>
<feature type="domain" description="ELP1 N-terminal second beta-propeller" evidence="9">
    <location>
        <begin position="362"/>
        <end position="698"/>
    </location>
</feature>
<feature type="compositionally biased region" description="Basic residues" evidence="7">
    <location>
        <begin position="1216"/>
        <end position="1230"/>
    </location>
</feature>
<dbReference type="Pfam" id="PF23797">
    <property type="entry name" value="Beta-prop_ELP1_2nd"/>
    <property type="match status" value="1"/>
</dbReference>
<evidence type="ECO:0000256" key="1">
    <source>
        <dbReference type="ARBA" id="ARBA00005043"/>
    </source>
</evidence>
<evidence type="ECO:0000256" key="3">
    <source>
        <dbReference type="ARBA" id="ARBA00022490"/>
    </source>
</evidence>
<accession>A0A0K9P3H5</accession>
<evidence type="ECO:0000256" key="5">
    <source>
        <dbReference type="ARBA" id="ARBA00029535"/>
    </source>
</evidence>
<dbReference type="OMA" id="WRESLYC"/>
<evidence type="ECO:0000259" key="9">
    <source>
        <dbReference type="Pfam" id="PF23797"/>
    </source>
</evidence>
<evidence type="ECO:0000313" key="13">
    <source>
        <dbReference type="EMBL" id="KMZ62777.1"/>
    </source>
</evidence>
<feature type="region of interest" description="Disordered" evidence="7">
    <location>
        <begin position="1176"/>
        <end position="1233"/>
    </location>
</feature>
<protein>
    <recommendedName>
        <fullName evidence="5 6">Elongator complex protein 1</fullName>
    </recommendedName>
</protein>
<dbReference type="PANTHER" id="PTHR12747:SF0">
    <property type="entry name" value="ELONGATOR COMPLEX PROTEIN 1"/>
    <property type="match status" value="1"/>
</dbReference>
<evidence type="ECO:0000259" key="8">
    <source>
        <dbReference type="Pfam" id="PF04762"/>
    </source>
</evidence>
<comment type="caution">
    <text evidence="13">The sequence shown here is derived from an EMBL/GenBank/DDBJ whole genome shotgun (WGS) entry which is preliminary data.</text>
</comment>
<dbReference type="InterPro" id="IPR056165">
    <property type="entry name" value="Beta-prop_ELP1_2nd"/>
</dbReference>
<dbReference type="Gene3D" id="2.130.10.10">
    <property type="entry name" value="YVTN repeat-like/Quinoprotein amine dehydrogenase"/>
    <property type="match status" value="1"/>
</dbReference>
<dbReference type="InterPro" id="IPR056167">
    <property type="entry name" value="A-sol_ELP1"/>
</dbReference>
<evidence type="ECO:0000259" key="10">
    <source>
        <dbReference type="Pfam" id="PF23878"/>
    </source>
</evidence>
<keyword evidence="3 6" id="KW-0963">Cytoplasm</keyword>
<name>A0A0K9P3H5_ZOSMR</name>
<comment type="subcellular location">
    <subcellularLocation>
        <location evidence="6">Cytoplasm</location>
    </subcellularLocation>
    <subcellularLocation>
        <location evidence="6">Nucleus</location>
    </subcellularLocation>
</comment>
<evidence type="ECO:0000256" key="6">
    <source>
        <dbReference type="PIRNR" id="PIRNR017233"/>
    </source>
</evidence>
<feature type="domain" description="ELP1 first N-terminal beta-propeller" evidence="8">
    <location>
        <begin position="1"/>
        <end position="162"/>
    </location>
</feature>
<evidence type="ECO:0000259" key="12">
    <source>
        <dbReference type="Pfam" id="PF23936"/>
    </source>
</evidence>
<reference evidence="14" key="1">
    <citation type="journal article" date="2016" name="Nature">
        <title>The genome of the seagrass Zostera marina reveals angiosperm adaptation to the sea.</title>
        <authorList>
            <person name="Olsen J.L."/>
            <person name="Rouze P."/>
            <person name="Verhelst B."/>
            <person name="Lin Y.-C."/>
            <person name="Bayer T."/>
            <person name="Collen J."/>
            <person name="Dattolo E."/>
            <person name="De Paoli E."/>
            <person name="Dittami S."/>
            <person name="Maumus F."/>
            <person name="Michel G."/>
            <person name="Kersting A."/>
            <person name="Lauritano C."/>
            <person name="Lohaus R."/>
            <person name="Toepel M."/>
            <person name="Tonon T."/>
            <person name="Vanneste K."/>
            <person name="Amirebrahimi M."/>
            <person name="Brakel J."/>
            <person name="Bostroem C."/>
            <person name="Chovatia M."/>
            <person name="Grimwood J."/>
            <person name="Jenkins J.W."/>
            <person name="Jueterbock A."/>
            <person name="Mraz A."/>
            <person name="Stam W.T."/>
            <person name="Tice H."/>
            <person name="Bornberg-Bauer E."/>
            <person name="Green P.J."/>
            <person name="Pearson G.A."/>
            <person name="Procaccini G."/>
            <person name="Duarte C.M."/>
            <person name="Schmutz J."/>
            <person name="Reusch T.B.H."/>
            <person name="Van de Peer Y."/>
        </authorList>
    </citation>
    <scope>NUCLEOTIDE SEQUENCE [LARGE SCALE GENOMIC DNA]</scope>
    <source>
        <strain evidence="14">cv. Finnish</strain>
    </source>
</reference>
<dbReference type="Pfam" id="PF23925">
    <property type="entry name" value="A-sol_ELP1"/>
    <property type="match status" value="1"/>
</dbReference>
<dbReference type="InterPro" id="IPR015943">
    <property type="entry name" value="WD40/YVTN_repeat-like_dom_sf"/>
</dbReference>
<dbReference type="InterPro" id="IPR056169">
    <property type="entry name" value="HB_ELP1"/>
</dbReference>
<sequence length="1340" mass="149820">MKNIKVWKEISTQIGLQSEKGETILLSAFDFERNRLFFSSSEDVLYSISLSAPQSQDEHPWRKVLLSSGDESATEPGDHITALDYLEDESLIVGTSNGYLVLHNVDCDFTEIVGSVEGGIKSINCSPDGALLTVITGIGQLLLMTHDWEVLYEVSLDSQFLADASIGEMGYTDYQFDSNISWRGDGKYFATLSGPCEPHSLKKLKIWERESGTVHATAESSDFIGECLAWMPSGAKVAIAQDRKSESCLSIVFFERNGLERSRFSTELVSGTVIEALRWNSDSNLLAASIRCDGYDAIRIWWFSNNHWYMKQEIRFLKIERVKFLWDPTKPMHLICWTVKGKITSYNFVWITAVTEASSAFVIDGSRILISPLDMSLIPPPLFLFSLKYPSSVQETAYYCNNSKSYLAACLSDGSLCITEFPPTDTWEQLEGSEFMVETSHSDFPKATLRHLTWLDSHILIGVFCSDFSQSSLFTPPHLATENGNICEDMMGRWVGSSFLQEIGLEHSENGIPEAVTSSGWFVKNSKKLSAGGLVIGIVSNPANNCSIFLQLDGGSVFEYSSSLNLIRNSTHDLCSDGGFLSSCPWMKNALVSVDNILKPLVLGLDDIGRLQIGRWILCSNCNSFSLYSDAERLKQKTTSHLILTTKQDLLFVVNMNDILRSYRERQIESFALGTKILNKKGERQDCLNIWERGAKLVGAIHGDEAAVILQAVRGNLECIYPRKLVIVAIANALTCCRFKDAMHMVRRHRIDFNIIVDYIGLPVFLRSTGEFVSQISDLGHITEFVCAIKNENVLHTLYKTIFSLSASKLVSTTDACDLVDASMNKVSSLLLAIRKSLEELVAESPARELCILTTLARSEPPALEEALRRIKVTRDWELSGENDAFRKLYPSAEEALKHLLWLSNAEDVYDAALGLYDLNIAAIVALNSDKDPKEFLPFLQELERMDPVIMRYTIDLRLHRYESALRHIASAAGDFFGDCMSLMKSNPEIFPLGVQLFSDQVKRSQILEAWGDHLHDEKRYEDAATTFLCCSSLQKALDAYRACGDWRGVLTVAGLLQIRNDEILQLANDICDELQALGKPSEAAKVALEYCLDVSTGVGYYVTAREWQEALRISYLHKREDLVNEVGTAALECANTMLHEYEEGSEKVGKYAARYLAVRQRRLVIAAKIESEDRPTSDVDEEIASETSSNLSGMSVYSTGTTKESSVSIRSSATNKRREKRKQRNKGKIRAGSPGEELALLEHLKGISITDSAQRELKSLLNALITLCKEEPARRLQRAADNFQMSQIAAVKLTEEASASDKIDENTQSLDHYLKCFKENFSSLMPFSQTRLLLSQSLK</sequence>
<keyword evidence="14" id="KW-1185">Reference proteome</keyword>
<dbReference type="Proteomes" id="UP000036987">
    <property type="component" value="Unassembled WGS sequence"/>
</dbReference>
<dbReference type="GO" id="GO:0002926">
    <property type="term" value="P:tRNA wobble base 5-methoxycarbonylmethyl-2-thiouridinylation"/>
    <property type="evidence" value="ECO:0000318"/>
    <property type="project" value="GO_Central"/>
</dbReference>
<proteinExistence type="inferred from homology"/>
<evidence type="ECO:0000256" key="2">
    <source>
        <dbReference type="ARBA" id="ARBA00006086"/>
    </source>
</evidence>
<dbReference type="Pfam" id="PF04762">
    <property type="entry name" value="Beta-prop_ELP1_1st"/>
    <property type="match status" value="2"/>
</dbReference>
<dbReference type="GO" id="GO:0033588">
    <property type="term" value="C:elongator holoenzyme complex"/>
    <property type="evidence" value="ECO:0000318"/>
    <property type="project" value="GO_Central"/>
</dbReference>
<dbReference type="InterPro" id="IPR056166">
    <property type="entry name" value="TPR_ELP1"/>
</dbReference>
<dbReference type="GO" id="GO:0005634">
    <property type="term" value="C:nucleus"/>
    <property type="evidence" value="ECO:0007669"/>
    <property type="project" value="UniProtKB-SubCell"/>
</dbReference>
<evidence type="ECO:0000313" key="14">
    <source>
        <dbReference type="Proteomes" id="UP000036987"/>
    </source>
</evidence>
<dbReference type="GO" id="GO:0000049">
    <property type="term" value="F:tRNA binding"/>
    <property type="evidence" value="ECO:0000318"/>
    <property type="project" value="GO_Central"/>
</dbReference>
<dbReference type="InterPro" id="IPR006849">
    <property type="entry name" value="Elp1"/>
</dbReference>
<feature type="compositionally biased region" description="Polar residues" evidence="7">
    <location>
        <begin position="1186"/>
        <end position="1215"/>
    </location>
</feature>
<evidence type="ECO:0000259" key="11">
    <source>
        <dbReference type="Pfam" id="PF23925"/>
    </source>
</evidence>
<dbReference type="PANTHER" id="PTHR12747">
    <property type="entry name" value="ELONGATOR COMPLEX PROTEIN 1"/>
    <property type="match status" value="1"/>
</dbReference>
<dbReference type="STRING" id="29655.A0A0K9P3H5"/>
<evidence type="ECO:0000256" key="4">
    <source>
        <dbReference type="ARBA" id="ARBA00022694"/>
    </source>
</evidence>
<dbReference type="GO" id="GO:0005829">
    <property type="term" value="C:cytosol"/>
    <property type="evidence" value="ECO:0000318"/>
    <property type="project" value="GO_Central"/>
</dbReference>
<comment type="similarity">
    <text evidence="2 6">Belongs to the ELP1/IKA1 family.</text>
</comment>
<keyword evidence="4" id="KW-0819">tRNA processing</keyword>
<dbReference type="Pfam" id="PF23878">
    <property type="entry name" value="TPR_ELP1"/>
    <property type="match status" value="1"/>
</dbReference>
<feature type="domain" description="ELP1 first N-terminal beta-propeller" evidence="8">
    <location>
        <begin position="176"/>
        <end position="329"/>
    </location>
</feature>
<dbReference type="SUPFAM" id="SSF69322">
    <property type="entry name" value="Tricorn protease domain 2"/>
    <property type="match status" value="1"/>
</dbReference>
<dbReference type="PIRSF" id="PIRSF017233">
    <property type="entry name" value="IKAP"/>
    <property type="match status" value="1"/>
</dbReference>
<organism evidence="13 14">
    <name type="scientific">Zostera marina</name>
    <name type="common">Eelgrass</name>
    <dbReference type="NCBI Taxonomy" id="29655"/>
    <lineage>
        <taxon>Eukaryota</taxon>
        <taxon>Viridiplantae</taxon>
        <taxon>Streptophyta</taxon>
        <taxon>Embryophyta</taxon>
        <taxon>Tracheophyta</taxon>
        <taxon>Spermatophyta</taxon>
        <taxon>Magnoliopsida</taxon>
        <taxon>Liliopsida</taxon>
        <taxon>Zosteraceae</taxon>
        <taxon>Zostera</taxon>
    </lineage>
</organism>
<dbReference type="OrthoDB" id="40048at2759"/>
<evidence type="ECO:0000256" key="7">
    <source>
        <dbReference type="SAM" id="MobiDB-lite"/>
    </source>
</evidence>
<comment type="function">
    <text evidence="6">Component of the elongator complex which is required for multiple tRNA modifications, including mcm5U (5-methoxycarbonylmethyl uridine), mcm5s2U (5-methoxycarbonylmethyl-2-thiouridine), and ncm5U (5-carbamoylmethyl uridine). The elongator complex catalyzes formation of carboxymethyluridine in the wobble base at position 34 in tRNAs.</text>
</comment>
<feature type="domain" description="ELP1 three-helical bundle" evidence="12">
    <location>
        <begin position="1126"/>
        <end position="1282"/>
    </location>
</feature>
<keyword evidence="6" id="KW-0539">Nucleus</keyword>
<feature type="domain" description="ELP1 TPR" evidence="10">
    <location>
        <begin position="952"/>
        <end position="1113"/>
    </location>
</feature>
<dbReference type="EMBL" id="LFYR01001322">
    <property type="protein sequence ID" value="KMZ62777.1"/>
    <property type="molecule type" value="Genomic_DNA"/>
</dbReference>
<gene>
    <name evidence="13" type="ORF">ZOSMA_446G00140</name>
</gene>
<dbReference type="InterPro" id="IPR056164">
    <property type="entry name" value="Beta-prop_ELP1_1st"/>
</dbReference>
<comment type="pathway">
    <text evidence="1">tRNA modification; 5-methoxycarbonylmethyl-2-thiouridine-tRNA biosynthesis.</text>
</comment>
<dbReference type="UniPathway" id="UPA00988"/>
<feature type="domain" description="ELP1 alpha-solenoid" evidence="11">
    <location>
        <begin position="723"/>
        <end position="943"/>
    </location>
</feature>